<accession>A0A1L5BL81</accession>
<organism evidence="2 3">
    <name type="scientific">Sphingobium indicum (strain DSM 16412 / CCM 7286 / MTCC 6364 / B90A)</name>
    <dbReference type="NCBI Taxonomy" id="861109"/>
    <lineage>
        <taxon>Bacteria</taxon>
        <taxon>Pseudomonadati</taxon>
        <taxon>Pseudomonadota</taxon>
        <taxon>Alphaproteobacteria</taxon>
        <taxon>Sphingomonadales</taxon>
        <taxon>Sphingomonadaceae</taxon>
        <taxon>Sphingobium</taxon>
    </lineage>
</organism>
<protein>
    <recommendedName>
        <fullName evidence="4">SWFGD domain-containing protein</fullName>
    </recommendedName>
</protein>
<feature type="region of interest" description="Disordered" evidence="1">
    <location>
        <begin position="38"/>
        <end position="73"/>
    </location>
</feature>
<evidence type="ECO:0008006" key="4">
    <source>
        <dbReference type="Google" id="ProtNLM"/>
    </source>
</evidence>
<feature type="compositionally biased region" description="Basic and acidic residues" evidence="1">
    <location>
        <begin position="8"/>
        <end position="20"/>
    </location>
</feature>
<feature type="compositionally biased region" description="Gly residues" evidence="1">
    <location>
        <begin position="44"/>
        <end position="57"/>
    </location>
</feature>
<gene>
    <name evidence="2" type="ORF">SIDU_03085</name>
</gene>
<name>A0A1L5BL81_SPHIB</name>
<dbReference type="Pfam" id="PF09939">
    <property type="entry name" value="DUF2171"/>
    <property type="match status" value="1"/>
</dbReference>
<proteinExistence type="predicted"/>
<evidence type="ECO:0000256" key="1">
    <source>
        <dbReference type="SAM" id="MobiDB-lite"/>
    </source>
</evidence>
<evidence type="ECO:0000313" key="3">
    <source>
        <dbReference type="Proteomes" id="UP000004550"/>
    </source>
</evidence>
<evidence type="ECO:0000313" key="2">
    <source>
        <dbReference type="EMBL" id="APL93586.1"/>
    </source>
</evidence>
<dbReference type="EMBL" id="CP013070">
    <property type="protein sequence ID" value="APL93586.1"/>
    <property type="molecule type" value="Genomic_DNA"/>
</dbReference>
<dbReference type="AlphaFoldDB" id="A0A1L5BL81"/>
<feature type="region of interest" description="Disordered" evidence="1">
    <location>
        <begin position="285"/>
        <end position="315"/>
    </location>
</feature>
<feature type="compositionally biased region" description="Basic and acidic residues" evidence="1">
    <location>
        <begin position="60"/>
        <end position="73"/>
    </location>
</feature>
<reference evidence="2 3" key="1">
    <citation type="journal article" date="2012" name="J. Bacteriol.">
        <title>Genome sequence of Sphingobium indicum B90A, a hexachlorocyclohexane-degrading bacterium.</title>
        <authorList>
            <person name="Anand S."/>
            <person name="Sangwan N."/>
            <person name="Lata P."/>
            <person name="Kaur J."/>
            <person name="Dua A."/>
            <person name="Singh A.K."/>
            <person name="Verma M."/>
            <person name="Kaur J."/>
            <person name="Khurana J.P."/>
            <person name="Khurana P."/>
            <person name="Mathur S."/>
            <person name="Lal R."/>
        </authorList>
    </citation>
    <scope>NUCLEOTIDE SEQUENCE [LARGE SCALE GENOMIC DNA]</scope>
    <source>
        <strain evidence="3">DSM 16412 / CCM 7286 / MTCC 6364 / B90A</strain>
    </source>
</reference>
<dbReference type="NCBIfam" id="NF033157">
    <property type="entry name" value="SWFGD_domain"/>
    <property type="match status" value="1"/>
</dbReference>
<feature type="region of interest" description="Disordered" evidence="1">
    <location>
        <begin position="1"/>
        <end position="20"/>
    </location>
</feature>
<dbReference type="Proteomes" id="UP000004550">
    <property type="component" value="Chromosome"/>
</dbReference>
<dbReference type="KEGG" id="sinb:SIDU_03085"/>
<dbReference type="InterPro" id="IPR047800">
    <property type="entry name" value="SWFGD_dom"/>
</dbReference>
<dbReference type="RefSeq" id="WP_007682757.1">
    <property type="nucleotide sequence ID" value="NZ_CP013070.1"/>
</dbReference>
<dbReference type="InterPro" id="IPR018684">
    <property type="entry name" value="DUF2171"/>
</dbReference>
<sequence>MGYQGGRRYGDGDRNWTDWDRDSDRYRARRDWRDDRSYRYGTRGQFGGPGSGYGGSGNRRPADDYDPDERGFLDRAGDEIRSWFGDEEAERRREYDDYYNRPYGDPRDQSSRIGYASAANTGRYLPNRGYAPYTGERSGFGSEDHGYRVRAYGPNHDYGEHHDANYHAWRQQRIDELDRDYAEYQRENRERFNNEFGSWRTRRGEQRQAVQQVREHMEVVGSDGEHVGTVDKLRGDRIILTKNDQESGGVHHSIPSSWIRSVDAQKVTLEKTAEQAQTAWRTEREQQALFGSQDDDAQDRFSGAGGSTYEKGRYR</sequence>